<feature type="transmembrane region" description="Helical" evidence="1">
    <location>
        <begin position="23"/>
        <end position="40"/>
    </location>
</feature>
<keyword evidence="1" id="KW-0472">Membrane</keyword>
<organism evidence="2 3">
    <name type="scientific">Candidatus Faeciplasma gallinarum</name>
    <dbReference type="NCBI Taxonomy" id="2840799"/>
    <lineage>
        <taxon>Bacteria</taxon>
        <taxon>Bacillati</taxon>
        <taxon>Bacillota</taxon>
        <taxon>Clostridia</taxon>
        <taxon>Eubacteriales</taxon>
        <taxon>Oscillospiraceae</taxon>
        <taxon>Oscillospiraceae incertae sedis</taxon>
        <taxon>Candidatus Faeciplasma</taxon>
    </lineage>
</organism>
<accession>A0A9D1EM24</accession>
<sequence length="137" mass="14726">MIKISGKSGGAAVYTNLVSLEKLAALGVTAAVIGVMATIVRPERSKRSKRAVSLATRASKPSAKKRSLKTYKRLYKLAKAGVSKINLDSILEGVAKSADKYSSSESERINKNIGIEEVPAVMVSSEEEAYKYVGYIK</sequence>
<gene>
    <name evidence="2" type="ORF">IAD01_00240</name>
</gene>
<proteinExistence type="predicted"/>
<protein>
    <submittedName>
        <fullName evidence="2">Uncharacterized protein</fullName>
    </submittedName>
</protein>
<keyword evidence="1" id="KW-0812">Transmembrane</keyword>
<dbReference type="Proteomes" id="UP000823982">
    <property type="component" value="Unassembled WGS sequence"/>
</dbReference>
<dbReference type="EMBL" id="DVIR01000002">
    <property type="protein sequence ID" value="HIS23825.1"/>
    <property type="molecule type" value="Genomic_DNA"/>
</dbReference>
<reference evidence="2" key="1">
    <citation type="submission" date="2020-10" db="EMBL/GenBank/DDBJ databases">
        <authorList>
            <person name="Gilroy R."/>
        </authorList>
    </citation>
    <scope>NUCLEOTIDE SEQUENCE</scope>
    <source>
        <strain evidence="2">CHK157-1446</strain>
    </source>
</reference>
<name>A0A9D1EM24_9FIRM</name>
<dbReference type="AlphaFoldDB" id="A0A9D1EM24"/>
<reference evidence="2" key="2">
    <citation type="journal article" date="2021" name="PeerJ">
        <title>Extensive microbial diversity within the chicken gut microbiome revealed by metagenomics and culture.</title>
        <authorList>
            <person name="Gilroy R."/>
            <person name="Ravi A."/>
            <person name="Getino M."/>
            <person name="Pursley I."/>
            <person name="Horton D.L."/>
            <person name="Alikhan N.F."/>
            <person name="Baker D."/>
            <person name="Gharbi K."/>
            <person name="Hall N."/>
            <person name="Watson M."/>
            <person name="Adriaenssens E.M."/>
            <person name="Foster-Nyarko E."/>
            <person name="Jarju S."/>
            <person name="Secka A."/>
            <person name="Antonio M."/>
            <person name="Oren A."/>
            <person name="Chaudhuri R.R."/>
            <person name="La Ragione R."/>
            <person name="Hildebrand F."/>
            <person name="Pallen M.J."/>
        </authorList>
    </citation>
    <scope>NUCLEOTIDE SEQUENCE</scope>
    <source>
        <strain evidence="2">CHK157-1446</strain>
    </source>
</reference>
<evidence type="ECO:0000256" key="1">
    <source>
        <dbReference type="SAM" id="Phobius"/>
    </source>
</evidence>
<evidence type="ECO:0000313" key="2">
    <source>
        <dbReference type="EMBL" id="HIS23825.1"/>
    </source>
</evidence>
<keyword evidence="1" id="KW-1133">Transmembrane helix</keyword>
<evidence type="ECO:0000313" key="3">
    <source>
        <dbReference type="Proteomes" id="UP000823982"/>
    </source>
</evidence>
<comment type="caution">
    <text evidence="2">The sequence shown here is derived from an EMBL/GenBank/DDBJ whole genome shotgun (WGS) entry which is preliminary data.</text>
</comment>